<protein>
    <submittedName>
        <fullName evidence="5">EGF-like domain-containing protein</fullName>
    </submittedName>
</protein>
<keyword evidence="3" id="KW-0812">Transmembrane</keyword>
<evidence type="ECO:0000256" key="2">
    <source>
        <dbReference type="SAM" id="MobiDB-lite"/>
    </source>
</evidence>
<keyword evidence="3" id="KW-0472">Membrane</keyword>
<evidence type="ECO:0000313" key="5">
    <source>
        <dbReference type="WBParaSite" id="EEL_0000177801-mRNA-1"/>
    </source>
</evidence>
<dbReference type="GO" id="GO:0017147">
    <property type="term" value="F:Wnt-protein binding"/>
    <property type="evidence" value="ECO:0007669"/>
    <property type="project" value="TreeGrafter"/>
</dbReference>
<keyword evidence="4" id="KW-1185">Reference proteome</keyword>
<accession>A0A0R3RJW9</accession>
<reference evidence="5" key="1">
    <citation type="submission" date="2017-02" db="UniProtKB">
        <authorList>
            <consortium name="WormBaseParasite"/>
        </authorList>
    </citation>
    <scope>IDENTIFICATION</scope>
</reference>
<dbReference type="Gene3D" id="2.120.10.30">
    <property type="entry name" value="TolB, C-terminal domain"/>
    <property type="match status" value="1"/>
</dbReference>
<dbReference type="SMART" id="SM00135">
    <property type="entry name" value="LY"/>
    <property type="match status" value="4"/>
</dbReference>
<evidence type="ECO:0000313" key="4">
    <source>
        <dbReference type="Proteomes" id="UP000050640"/>
    </source>
</evidence>
<feature type="region of interest" description="Disordered" evidence="2">
    <location>
        <begin position="506"/>
        <end position="556"/>
    </location>
</feature>
<dbReference type="GO" id="GO:0042813">
    <property type="term" value="F:Wnt receptor activity"/>
    <property type="evidence" value="ECO:0007669"/>
    <property type="project" value="TreeGrafter"/>
</dbReference>
<dbReference type="InterPro" id="IPR000033">
    <property type="entry name" value="LDLR_classB_rpt"/>
</dbReference>
<evidence type="ECO:0000256" key="3">
    <source>
        <dbReference type="SAM" id="Phobius"/>
    </source>
</evidence>
<dbReference type="AlphaFoldDB" id="A0A0R3RJW9"/>
<dbReference type="InterPro" id="IPR050778">
    <property type="entry name" value="Cueball_EGF_LRP_Nidogen"/>
</dbReference>
<evidence type="ECO:0000256" key="1">
    <source>
        <dbReference type="PROSITE-ProRule" id="PRU00461"/>
    </source>
</evidence>
<dbReference type="PANTHER" id="PTHR46513:SF13">
    <property type="entry name" value="EGF-LIKE DOMAIN-CONTAINING PROTEIN"/>
    <property type="match status" value="1"/>
</dbReference>
<keyword evidence="3" id="KW-1133">Transmembrane helix</keyword>
<dbReference type="PANTHER" id="PTHR46513">
    <property type="entry name" value="VITELLOGENIN RECEPTOR-LIKE PROTEIN-RELATED-RELATED"/>
    <property type="match status" value="1"/>
</dbReference>
<sequence length="575" mass="62748">MTGKDCRAKGDPPLIMIAADGEVVQLNLAHAGETNRHAIGTLEKNDIIAIDFDPRRELMFWIDGQQRKVYRSALPKGNQSHAGQELNIDFKNLKSSPSALSIDYLTGNIYIAAISDEETAGFIARKRRDAEQAGSKGSGGTIYMAKSDGRYLRTIIKGRLHIPTAVVTLPQMGRICFADAGFDAKIECADMDGKHRDVIVKDLIYSPTSLTVDEGKDNRIYWADPKYRKVESVLPDGGKRTTVILDNRMPWAIDVFENNLYWASKESQDLFVQDKFGRGRISILASSIPNAHSIRIHQRFARDTSRTISACSQAACSHLCAELPLNTYTCLCPDGSPQLEDGSCAGTRVDELPIPKQCECQNGGICQLDGYCDCGDFEGEKCQKGSTVSRQLIGRFGSNALLAALLFVSLLACVALMALVGTNLYRKRLLLFKKNEAADGAVSFHGNVISFSNPVLDPKPSDATPVEYGMIPLQADTVASSTTFSNPVYEMEESSDTQSIRSSIIPSSLTETSNGSGTSRVQSFASTDMKPEPSSSVIAPHSDLRPNVPLPPRRMLKEGNDKTMLVSNTDEVTDV</sequence>
<feature type="repeat" description="LDL-receptor class B" evidence="1">
    <location>
        <begin position="173"/>
        <end position="216"/>
    </location>
</feature>
<dbReference type="Pfam" id="PF00058">
    <property type="entry name" value="Ldl_recept_b"/>
    <property type="match status" value="1"/>
</dbReference>
<dbReference type="STRING" id="1147741.A0A0R3RJW9"/>
<feature type="transmembrane region" description="Helical" evidence="3">
    <location>
        <begin position="400"/>
        <end position="425"/>
    </location>
</feature>
<dbReference type="GO" id="GO:0060070">
    <property type="term" value="P:canonical Wnt signaling pathway"/>
    <property type="evidence" value="ECO:0007669"/>
    <property type="project" value="TreeGrafter"/>
</dbReference>
<dbReference type="WBParaSite" id="EEL_0000177801-mRNA-1">
    <property type="protein sequence ID" value="EEL_0000177801-mRNA-1"/>
    <property type="gene ID" value="EEL_0000177801"/>
</dbReference>
<dbReference type="GO" id="GO:0005886">
    <property type="term" value="C:plasma membrane"/>
    <property type="evidence" value="ECO:0007669"/>
    <property type="project" value="TreeGrafter"/>
</dbReference>
<organism evidence="4 5">
    <name type="scientific">Elaeophora elaphi</name>
    <dbReference type="NCBI Taxonomy" id="1147741"/>
    <lineage>
        <taxon>Eukaryota</taxon>
        <taxon>Metazoa</taxon>
        <taxon>Ecdysozoa</taxon>
        <taxon>Nematoda</taxon>
        <taxon>Chromadorea</taxon>
        <taxon>Rhabditida</taxon>
        <taxon>Spirurina</taxon>
        <taxon>Spiruromorpha</taxon>
        <taxon>Filarioidea</taxon>
        <taxon>Onchocercidae</taxon>
        <taxon>Elaeophora</taxon>
    </lineage>
</organism>
<dbReference type="PROSITE" id="PS51120">
    <property type="entry name" value="LDLRB"/>
    <property type="match status" value="1"/>
</dbReference>
<feature type="compositionally biased region" description="Polar residues" evidence="2">
    <location>
        <begin position="506"/>
        <end position="526"/>
    </location>
</feature>
<proteinExistence type="predicted"/>
<dbReference type="InterPro" id="IPR011042">
    <property type="entry name" value="6-blade_b-propeller_TolB-like"/>
</dbReference>
<name>A0A0R3RJW9_9BILA</name>
<dbReference type="Proteomes" id="UP000050640">
    <property type="component" value="Unplaced"/>
</dbReference>
<dbReference type="SUPFAM" id="SSF63825">
    <property type="entry name" value="YWTD domain"/>
    <property type="match status" value="1"/>
</dbReference>